<dbReference type="InterPro" id="IPR042511">
    <property type="entry name" value="Sld3"/>
</dbReference>
<evidence type="ECO:0000313" key="3">
    <source>
        <dbReference type="Proteomes" id="UP000237438"/>
    </source>
</evidence>
<dbReference type="GO" id="GO:0006270">
    <property type="term" value="P:DNA replication initiation"/>
    <property type="evidence" value="ECO:0007669"/>
    <property type="project" value="InterPro"/>
</dbReference>
<dbReference type="OrthoDB" id="5395343at2759"/>
<dbReference type="GO" id="GO:0031261">
    <property type="term" value="C:DNA replication preinitiation complex"/>
    <property type="evidence" value="ECO:0007669"/>
    <property type="project" value="TreeGrafter"/>
</dbReference>
<gene>
    <name evidence="2" type="ORF">EPUL_001156</name>
</gene>
<name>A0A2S4PW63_9PEZI</name>
<protein>
    <recommendedName>
        <fullName evidence="1">DNA replication regulator Sld3 C-terminal domain-containing protein</fullName>
    </recommendedName>
</protein>
<dbReference type="Pfam" id="PF08639">
    <property type="entry name" value="Sld3_STD"/>
    <property type="match status" value="1"/>
</dbReference>
<dbReference type="STRING" id="225359.A0A2S4PW63"/>
<keyword evidence="3" id="KW-1185">Reference proteome</keyword>
<dbReference type="PANTHER" id="PTHR28067:SF1">
    <property type="entry name" value="DNA REPLICATION REGULATOR SLD3"/>
    <property type="match status" value="1"/>
</dbReference>
<dbReference type="AlphaFoldDB" id="A0A2S4PW63"/>
<proteinExistence type="predicted"/>
<organism evidence="2 3">
    <name type="scientific">Erysiphe pulchra</name>
    <dbReference type="NCBI Taxonomy" id="225359"/>
    <lineage>
        <taxon>Eukaryota</taxon>
        <taxon>Fungi</taxon>
        <taxon>Dikarya</taxon>
        <taxon>Ascomycota</taxon>
        <taxon>Pezizomycotina</taxon>
        <taxon>Leotiomycetes</taxon>
        <taxon>Erysiphales</taxon>
        <taxon>Erysiphaceae</taxon>
        <taxon>Erysiphe</taxon>
    </lineage>
</organism>
<feature type="domain" description="DNA replication regulator Sld3 C-terminal" evidence="1">
    <location>
        <begin position="236"/>
        <end position="763"/>
    </location>
</feature>
<comment type="caution">
    <text evidence="2">The sequence shown here is derived from an EMBL/GenBank/DDBJ whole genome shotgun (WGS) entry which is preliminary data.</text>
</comment>
<dbReference type="EMBL" id="PEDP01000371">
    <property type="protein sequence ID" value="POS86247.1"/>
    <property type="molecule type" value="Genomic_DNA"/>
</dbReference>
<dbReference type="PANTHER" id="PTHR28067">
    <property type="entry name" value="DNA REPLICATION REGULATOR SLD3"/>
    <property type="match status" value="1"/>
</dbReference>
<evidence type="ECO:0000313" key="2">
    <source>
        <dbReference type="EMBL" id="POS86247.1"/>
    </source>
</evidence>
<sequence length="867" mass="97514">MSHIDELSSLNIRKRKRSDDTLEISLNDQFLLKPHPANVSVRSRSLQPLVVLPRSRLPLSFLDFLSSANSLGSTRLFKTHVKALDLEDNQPMVLVARDKESRNLFALEKEGRGLYAVCQIGSWVSLQKLYDAAGTTKQSPSKAFTRAEPFSSVISPSKLGAVSPRPGAKNSNEKNRRLVIEAIQSMVKKSSTLPQTEPFKQVEDANPLPLENELSPVLKPVNSTLDGISSSQSSTEIFENIRTHYFETLYLSRISLAYFVKGPISRARAAFHPETTYNIGLNDYCAFLYTLIMPISLINKKYKDGVSNCILNFDAVDYCDNMDDIKLKTKKKNRTKMSKLRKNGLYSNEDILVQKWWASHEDEKDDLNLAVTETTKDELMKSRISELRIRETQLQIILILEALTFQVSSSYTHETDNSRPGLNLKKAKGKKLSYTPSDLHILIDIYVDRLCIWQSIAIESLRDSQRIVEIRHGPTSYAKLTESLLRDFCVEVIVPFFSSRLPDKCALISEKLGVPVITPKNTKISKSSSTSLALSRPGAATKRSLPLKSHPSLKQVLTRDRKRRCVSQSHGKAIALMRSATMPIIPSVKKDGSEALSSLGTINKDPPEVNMIQSQRLKLSSQRDDSLAKLDVGNNFKRVNKVNVDLELKNAISILRKPSRQLATRDTADFSIQRAASFSHPKTSKKTSLENVTKEAVEIFATPKTNRNKHIFEKIQNSNPPSEKNFPTSSQRLLTIPKATPQKRDDFITDNSPLCSIEATPSRELGSKVQKETLSKQTLVENKHLCQSPLNVRRSSAQLFGSLSKSSNRKLDRCWDNIDTSIHQNKTTSQISNFLGPETFKENQPHSENIVEDKSIYQVLGWDEDFG</sequence>
<evidence type="ECO:0000259" key="1">
    <source>
        <dbReference type="Pfam" id="PF08639"/>
    </source>
</evidence>
<dbReference type="InterPro" id="IPR013948">
    <property type="entry name" value="DNA_replication_reg_Sld3_C"/>
</dbReference>
<reference evidence="2 3" key="1">
    <citation type="submission" date="2017-10" db="EMBL/GenBank/DDBJ databases">
        <title>Development of genomic resources for the powdery mildew, Erysiphe pulchra.</title>
        <authorList>
            <person name="Wadl P.A."/>
            <person name="Mack B.M."/>
            <person name="Moore G."/>
            <person name="Beltz S.B."/>
        </authorList>
    </citation>
    <scope>NUCLEOTIDE SEQUENCE [LARGE SCALE GENOMIC DNA]</scope>
    <source>
        <strain evidence="2">Cflorida</strain>
    </source>
</reference>
<accession>A0A2S4PW63</accession>
<dbReference type="Proteomes" id="UP000237438">
    <property type="component" value="Unassembled WGS sequence"/>
</dbReference>
<dbReference type="Gene3D" id="1.20.58.2130">
    <property type="match status" value="1"/>
</dbReference>